<dbReference type="STRING" id="1419482.SAMN05444266_109252"/>
<dbReference type="AlphaFoldDB" id="A0A1M7KCM8"/>
<evidence type="ECO:0000313" key="2">
    <source>
        <dbReference type="EMBL" id="SHM63001.1"/>
    </source>
</evidence>
<evidence type="ECO:0000259" key="1">
    <source>
        <dbReference type="Pfam" id="PF00582"/>
    </source>
</evidence>
<protein>
    <submittedName>
        <fullName evidence="2">Universal stress protein family protein</fullName>
    </submittedName>
</protein>
<dbReference type="InterPro" id="IPR006016">
    <property type="entry name" value="UspA"/>
</dbReference>
<dbReference type="Proteomes" id="UP000184420">
    <property type="component" value="Unassembled WGS sequence"/>
</dbReference>
<dbReference type="EMBL" id="FRBL01000009">
    <property type="protein sequence ID" value="SHM63001.1"/>
    <property type="molecule type" value="Genomic_DNA"/>
</dbReference>
<proteinExistence type="predicted"/>
<dbReference type="CDD" id="cd00293">
    <property type="entry name" value="USP-like"/>
    <property type="match status" value="1"/>
</dbReference>
<evidence type="ECO:0000313" key="3">
    <source>
        <dbReference type="Proteomes" id="UP000184420"/>
    </source>
</evidence>
<name>A0A1M7KCM8_9BACT</name>
<dbReference type="Pfam" id="PF00582">
    <property type="entry name" value="Usp"/>
    <property type="match status" value="1"/>
</dbReference>
<feature type="domain" description="UspA" evidence="1">
    <location>
        <begin position="221"/>
        <end position="275"/>
    </location>
</feature>
<gene>
    <name evidence="2" type="ORF">SAMN05444266_109252</name>
</gene>
<dbReference type="Gene3D" id="3.40.50.12370">
    <property type="match status" value="1"/>
</dbReference>
<accession>A0A1M7KCM8</accession>
<keyword evidence="3" id="KW-1185">Reference proteome</keyword>
<dbReference type="RefSeq" id="WP_073085768.1">
    <property type="nucleotide sequence ID" value="NZ_FRBL01000009.1"/>
</dbReference>
<sequence length="279" mass="30518">MEKILLAIAGTIPAATVLEFACNLAGKTRARMTSYFFEDYKYDETPRLKATLGAAYVETIVAGDLPENQVSRKHVDSNIRNFLNACEVKGVLSSVHRGTEATVESVVIASQFADLIVIDTNISAYKRSVGMPEDMVQQILSLSYCPVVIAPATAGKISEIVFCYDGSPSSIFAMKQAGYLLSAEDLVATVVQVAKKEVQAGDSKELMEWLSLHYSNANYVALKGEDEAAIIDYLQNKKNVLLVMGAYGRSLLSRLFRHSHADLIIKALPYPVFIAHSNI</sequence>
<dbReference type="SUPFAM" id="SSF52402">
    <property type="entry name" value="Adenine nucleotide alpha hydrolases-like"/>
    <property type="match status" value="1"/>
</dbReference>
<organism evidence="2 3">
    <name type="scientific">Chitinophaga jiangningensis</name>
    <dbReference type="NCBI Taxonomy" id="1419482"/>
    <lineage>
        <taxon>Bacteria</taxon>
        <taxon>Pseudomonadati</taxon>
        <taxon>Bacteroidota</taxon>
        <taxon>Chitinophagia</taxon>
        <taxon>Chitinophagales</taxon>
        <taxon>Chitinophagaceae</taxon>
        <taxon>Chitinophaga</taxon>
    </lineage>
</organism>
<reference evidence="2 3" key="1">
    <citation type="submission" date="2016-11" db="EMBL/GenBank/DDBJ databases">
        <authorList>
            <person name="Jaros S."/>
            <person name="Januszkiewicz K."/>
            <person name="Wedrychowicz H."/>
        </authorList>
    </citation>
    <scope>NUCLEOTIDE SEQUENCE [LARGE SCALE GENOMIC DNA]</scope>
    <source>
        <strain evidence="2 3">DSM 27406</strain>
    </source>
</reference>
<dbReference type="OrthoDB" id="662548at2"/>